<evidence type="ECO:0000313" key="3">
    <source>
        <dbReference type="Proteomes" id="UP000568050"/>
    </source>
</evidence>
<name>A0A839QUN5_9MICO</name>
<keyword evidence="3" id="KW-1185">Reference proteome</keyword>
<feature type="compositionally biased region" description="Basic and acidic residues" evidence="1">
    <location>
        <begin position="12"/>
        <end position="21"/>
    </location>
</feature>
<dbReference type="EMBL" id="JACHWP010000001">
    <property type="protein sequence ID" value="MBB3022490.1"/>
    <property type="molecule type" value="Genomic_DNA"/>
</dbReference>
<organism evidence="2 3">
    <name type="scientific">Helcobacillus massiliensis</name>
    <dbReference type="NCBI Taxonomy" id="521392"/>
    <lineage>
        <taxon>Bacteria</taxon>
        <taxon>Bacillati</taxon>
        <taxon>Actinomycetota</taxon>
        <taxon>Actinomycetes</taxon>
        <taxon>Micrococcales</taxon>
        <taxon>Dermabacteraceae</taxon>
        <taxon>Helcobacillus</taxon>
    </lineage>
</organism>
<dbReference type="AlphaFoldDB" id="A0A839QUN5"/>
<evidence type="ECO:0000313" key="2">
    <source>
        <dbReference type="EMBL" id="MBB3022490.1"/>
    </source>
</evidence>
<gene>
    <name evidence="2" type="ORF">FHX50_000738</name>
</gene>
<dbReference type="Proteomes" id="UP000568050">
    <property type="component" value="Unassembled WGS sequence"/>
</dbReference>
<feature type="compositionally biased region" description="Acidic residues" evidence="1">
    <location>
        <begin position="49"/>
        <end position="58"/>
    </location>
</feature>
<protein>
    <recommendedName>
        <fullName evidence="4">SPOR domain-containing protein</fullName>
    </recommendedName>
</protein>
<feature type="region of interest" description="Disordered" evidence="1">
    <location>
        <begin position="39"/>
        <end position="58"/>
    </location>
</feature>
<accession>A0A839QUN5</accession>
<reference evidence="2 3" key="1">
    <citation type="submission" date="2020-08" db="EMBL/GenBank/DDBJ databases">
        <title>Sequencing the genomes of 1000 actinobacteria strains.</title>
        <authorList>
            <person name="Klenk H.-P."/>
        </authorList>
    </citation>
    <scope>NUCLEOTIDE SEQUENCE [LARGE SCALE GENOMIC DNA]</scope>
    <source>
        <strain evidence="2 3">DSM 23040</strain>
    </source>
</reference>
<dbReference type="RefSeq" id="WP_183374587.1">
    <property type="nucleotide sequence ID" value="NZ_CBCSFZ010000007.1"/>
</dbReference>
<sequence length="58" mass="6597">MTEFFYNLTTKQVEEGRKSPGDELMGPYATADEAKNALAKAEARNQAWDAEDREWEEG</sequence>
<evidence type="ECO:0008006" key="4">
    <source>
        <dbReference type="Google" id="ProtNLM"/>
    </source>
</evidence>
<feature type="region of interest" description="Disordered" evidence="1">
    <location>
        <begin position="1"/>
        <end position="27"/>
    </location>
</feature>
<comment type="caution">
    <text evidence="2">The sequence shown here is derived from an EMBL/GenBank/DDBJ whole genome shotgun (WGS) entry which is preliminary data.</text>
</comment>
<evidence type="ECO:0000256" key="1">
    <source>
        <dbReference type="SAM" id="MobiDB-lite"/>
    </source>
</evidence>
<proteinExistence type="predicted"/>